<comment type="caution">
    <text evidence="1">The sequence shown here is derived from an EMBL/GenBank/DDBJ whole genome shotgun (WGS) entry which is preliminary data.</text>
</comment>
<gene>
    <name evidence="1" type="ORF">C725_1040</name>
</gene>
<sequence>MAPTVDPNGRGYRILYRQGETNYCPGCGHANWYIGRHAAECAFCATVLPLGASTHKEPEYALAG</sequence>
<organism evidence="1 2">
    <name type="scientific">Pacificimonas flava</name>
    <dbReference type="NCBI Taxonomy" id="1234595"/>
    <lineage>
        <taxon>Bacteria</taxon>
        <taxon>Pseudomonadati</taxon>
        <taxon>Pseudomonadota</taxon>
        <taxon>Alphaproteobacteria</taxon>
        <taxon>Sphingomonadales</taxon>
        <taxon>Sphingosinicellaceae</taxon>
        <taxon>Pacificimonas</taxon>
    </lineage>
</organism>
<dbReference type="AlphaFoldDB" id="M2U7U0"/>
<name>M2U7U0_9SPHN</name>
<proteinExistence type="predicted"/>
<dbReference type="EMBL" id="AMRV01000002">
    <property type="protein sequence ID" value="EMD84068.1"/>
    <property type="molecule type" value="Genomic_DNA"/>
</dbReference>
<reference evidence="1 2" key="1">
    <citation type="journal article" date="2013" name="Genome Announc.">
        <title>Draft Genome Sequence of Strain JLT2015T, Belonging to the Family Sphingomonadaceae of the Alphaproteobacteria.</title>
        <authorList>
            <person name="Tang K."/>
            <person name="Liu K."/>
            <person name="Li S."/>
            <person name="Jiao N."/>
        </authorList>
    </citation>
    <scope>NUCLEOTIDE SEQUENCE [LARGE SCALE GENOMIC DNA]</scope>
    <source>
        <strain evidence="1 2">JLT2015</strain>
    </source>
</reference>
<evidence type="ECO:0000313" key="1">
    <source>
        <dbReference type="EMBL" id="EMD84068.1"/>
    </source>
</evidence>
<protein>
    <submittedName>
        <fullName evidence="1">Uncharacterized protein</fullName>
    </submittedName>
</protein>
<dbReference type="OrthoDB" id="7595325at2"/>
<dbReference type="Proteomes" id="UP000011717">
    <property type="component" value="Unassembled WGS sequence"/>
</dbReference>
<evidence type="ECO:0000313" key="2">
    <source>
        <dbReference type="Proteomes" id="UP000011717"/>
    </source>
</evidence>
<keyword evidence="2" id="KW-1185">Reference proteome</keyword>
<dbReference type="RefSeq" id="WP_008600597.1">
    <property type="nucleotide sequence ID" value="NZ_AMRV01000002.1"/>
</dbReference>
<accession>M2U7U0</accession>